<reference evidence="1" key="2">
    <citation type="journal article" date="2015" name="Data Brief">
        <title>Shoot transcriptome of the giant reed, Arundo donax.</title>
        <authorList>
            <person name="Barrero R.A."/>
            <person name="Guerrero F.D."/>
            <person name="Moolhuijzen P."/>
            <person name="Goolsby J.A."/>
            <person name="Tidwell J."/>
            <person name="Bellgard S.E."/>
            <person name="Bellgard M.I."/>
        </authorList>
    </citation>
    <scope>NUCLEOTIDE SEQUENCE</scope>
    <source>
        <tissue evidence="1">Shoot tissue taken approximately 20 cm above the soil surface</tissue>
    </source>
</reference>
<sequence length="19" mass="2242">MPKPLFYRYTGVSVYPLLP</sequence>
<protein>
    <submittedName>
        <fullName evidence="1">Uncharacterized protein</fullName>
    </submittedName>
</protein>
<dbReference type="AlphaFoldDB" id="A0A0A9FJS9"/>
<accession>A0A0A9FJS9</accession>
<dbReference type="EMBL" id="GBRH01189368">
    <property type="protein sequence ID" value="JAE08528.1"/>
    <property type="molecule type" value="Transcribed_RNA"/>
</dbReference>
<reference evidence="1" key="1">
    <citation type="submission" date="2014-09" db="EMBL/GenBank/DDBJ databases">
        <authorList>
            <person name="Magalhaes I.L.F."/>
            <person name="Oliveira U."/>
            <person name="Santos F.R."/>
            <person name="Vidigal T.H.D.A."/>
            <person name="Brescovit A.D."/>
            <person name="Santos A.J."/>
        </authorList>
    </citation>
    <scope>NUCLEOTIDE SEQUENCE</scope>
    <source>
        <tissue evidence="1">Shoot tissue taken approximately 20 cm above the soil surface</tissue>
    </source>
</reference>
<name>A0A0A9FJS9_ARUDO</name>
<proteinExistence type="predicted"/>
<organism evidence="1">
    <name type="scientific">Arundo donax</name>
    <name type="common">Giant reed</name>
    <name type="synonym">Donax arundinaceus</name>
    <dbReference type="NCBI Taxonomy" id="35708"/>
    <lineage>
        <taxon>Eukaryota</taxon>
        <taxon>Viridiplantae</taxon>
        <taxon>Streptophyta</taxon>
        <taxon>Embryophyta</taxon>
        <taxon>Tracheophyta</taxon>
        <taxon>Spermatophyta</taxon>
        <taxon>Magnoliopsida</taxon>
        <taxon>Liliopsida</taxon>
        <taxon>Poales</taxon>
        <taxon>Poaceae</taxon>
        <taxon>PACMAD clade</taxon>
        <taxon>Arundinoideae</taxon>
        <taxon>Arundineae</taxon>
        <taxon>Arundo</taxon>
    </lineage>
</organism>
<evidence type="ECO:0000313" key="1">
    <source>
        <dbReference type="EMBL" id="JAE08528.1"/>
    </source>
</evidence>